<evidence type="ECO:0000313" key="2">
    <source>
        <dbReference type="Proteomes" id="UP001430953"/>
    </source>
</evidence>
<gene>
    <name evidence="1" type="ORF">PUN28_014918</name>
</gene>
<reference evidence="1 2" key="1">
    <citation type="submission" date="2023-03" db="EMBL/GenBank/DDBJ databases">
        <title>High recombination rates correlate with genetic variation in Cardiocondyla obscurior ants.</title>
        <authorList>
            <person name="Errbii M."/>
        </authorList>
    </citation>
    <scope>NUCLEOTIDE SEQUENCE [LARGE SCALE GENOMIC DNA]</scope>
    <source>
        <strain evidence="1">Alpha-2009</strain>
        <tissue evidence="1">Whole body</tissue>
    </source>
</reference>
<protein>
    <submittedName>
        <fullName evidence="1">Uncharacterized protein</fullName>
    </submittedName>
</protein>
<dbReference type="EMBL" id="JADYXP020000016">
    <property type="protein sequence ID" value="KAL0107981.1"/>
    <property type="molecule type" value="Genomic_DNA"/>
</dbReference>
<accession>A0AAW2EZZ0</accession>
<keyword evidence="2" id="KW-1185">Reference proteome</keyword>
<dbReference type="Proteomes" id="UP001430953">
    <property type="component" value="Unassembled WGS sequence"/>
</dbReference>
<comment type="caution">
    <text evidence="1">The sequence shown here is derived from an EMBL/GenBank/DDBJ whole genome shotgun (WGS) entry which is preliminary data.</text>
</comment>
<name>A0AAW2EZZ0_9HYME</name>
<dbReference type="AlphaFoldDB" id="A0AAW2EZZ0"/>
<organism evidence="1 2">
    <name type="scientific">Cardiocondyla obscurior</name>
    <dbReference type="NCBI Taxonomy" id="286306"/>
    <lineage>
        <taxon>Eukaryota</taxon>
        <taxon>Metazoa</taxon>
        <taxon>Ecdysozoa</taxon>
        <taxon>Arthropoda</taxon>
        <taxon>Hexapoda</taxon>
        <taxon>Insecta</taxon>
        <taxon>Pterygota</taxon>
        <taxon>Neoptera</taxon>
        <taxon>Endopterygota</taxon>
        <taxon>Hymenoptera</taxon>
        <taxon>Apocrita</taxon>
        <taxon>Aculeata</taxon>
        <taxon>Formicoidea</taxon>
        <taxon>Formicidae</taxon>
        <taxon>Myrmicinae</taxon>
        <taxon>Cardiocondyla</taxon>
    </lineage>
</organism>
<evidence type="ECO:0000313" key="1">
    <source>
        <dbReference type="EMBL" id="KAL0107981.1"/>
    </source>
</evidence>
<sequence length="165" mass="18637">MVYAKSNCILLSMIRLLGNYDPALFVRQDNNAVFDVARNRRRAPKGKLSELRSASVPNSMACALQGSAEHGRVSTVVKLSYCPAGRFTGTGEPTPFVSRTAPLQKRFDPLTVLHRKRSTRHVYTRPRVYFFSLSARRKCTPMYSFTLSHSFAQNFARCQNNRSGK</sequence>
<proteinExistence type="predicted"/>